<proteinExistence type="predicted"/>
<keyword evidence="1" id="KW-0732">Signal</keyword>
<feature type="chain" id="PRO_5010374336" description="Secreted protein" evidence="1">
    <location>
        <begin position="27"/>
        <end position="147"/>
    </location>
</feature>
<dbReference type="OrthoDB" id="5191924at2"/>
<dbReference type="EMBL" id="FNUC01000003">
    <property type="protein sequence ID" value="SEE65538.1"/>
    <property type="molecule type" value="Genomic_DNA"/>
</dbReference>
<gene>
    <name evidence="2" type="ORF">SAMN04488561_2132</name>
</gene>
<evidence type="ECO:0000256" key="1">
    <source>
        <dbReference type="SAM" id="SignalP"/>
    </source>
</evidence>
<name>A0A1H5KNJ6_9ACTN</name>
<protein>
    <recommendedName>
        <fullName evidence="4">Secreted protein</fullName>
    </recommendedName>
</protein>
<dbReference type="STRING" id="561176.SAMN04488561_2132"/>
<evidence type="ECO:0008006" key="4">
    <source>
        <dbReference type="Google" id="ProtNLM"/>
    </source>
</evidence>
<sequence length="147" mass="15468">MRTTRRLTTMVLCGLAATVAGTGVTAAGAGTSDAEAARTWYPHDESYASDDDAGGRDVFASLYTGTGLFYEVGFWAYGEGFYARENSTDGHGLKAYLSVEGFGTATYTIDTAADDWNLSFPEGRAVSVQVCIDGTSTCSGWAHGGRT</sequence>
<dbReference type="AlphaFoldDB" id="A0A1H5KNJ6"/>
<reference evidence="3" key="1">
    <citation type="submission" date="2016-10" db="EMBL/GenBank/DDBJ databases">
        <authorList>
            <person name="Varghese N."/>
            <person name="Submissions S."/>
        </authorList>
    </citation>
    <scope>NUCLEOTIDE SEQUENCE [LARGE SCALE GENOMIC DNA]</scope>
    <source>
        <strain evidence="3">DSM 45237</strain>
    </source>
</reference>
<dbReference type="RefSeq" id="WP_141711690.1">
    <property type="nucleotide sequence ID" value="NZ_FNUC01000003.1"/>
</dbReference>
<dbReference type="Proteomes" id="UP000181980">
    <property type="component" value="Unassembled WGS sequence"/>
</dbReference>
<evidence type="ECO:0000313" key="3">
    <source>
        <dbReference type="Proteomes" id="UP000181980"/>
    </source>
</evidence>
<evidence type="ECO:0000313" key="2">
    <source>
        <dbReference type="EMBL" id="SEE65538.1"/>
    </source>
</evidence>
<accession>A0A1H5KNJ6</accession>
<organism evidence="2 3">
    <name type="scientific">Jiangella alba</name>
    <dbReference type="NCBI Taxonomy" id="561176"/>
    <lineage>
        <taxon>Bacteria</taxon>
        <taxon>Bacillati</taxon>
        <taxon>Actinomycetota</taxon>
        <taxon>Actinomycetes</taxon>
        <taxon>Jiangellales</taxon>
        <taxon>Jiangellaceae</taxon>
        <taxon>Jiangella</taxon>
    </lineage>
</organism>
<feature type="signal peptide" evidence="1">
    <location>
        <begin position="1"/>
        <end position="26"/>
    </location>
</feature>
<keyword evidence="3" id="KW-1185">Reference proteome</keyword>